<feature type="region of interest" description="Disordered" evidence="1">
    <location>
        <begin position="30"/>
        <end position="93"/>
    </location>
</feature>
<reference evidence="3" key="1">
    <citation type="submission" date="2013-03" db="EMBL/GenBank/DDBJ databases">
        <title>The Genome Sequence of Anopheles christyi ACHKN1017.</title>
        <authorList>
            <consortium name="The Broad Institute Genomics Platform"/>
            <person name="Neafsey D.E."/>
            <person name="Besansky N."/>
            <person name="Walker B."/>
            <person name="Young S.K."/>
            <person name="Zeng Q."/>
            <person name="Gargeya S."/>
            <person name="Fitzgerald M."/>
            <person name="Haas B."/>
            <person name="Abouelleil A."/>
            <person name="Allen A.W."/>
            <person name="Alvarado L."/>
            <person name="Arachchi H.M."/>
            <person name="Berlin A.M."/>
            <person name="Chapman S.B."/>
            <person name="Gainer-Dewar J."/>
            <person name="Goldberg J."/>
            <person name="Griggs A."/>
            <person name="Gujja S."/>
            <person name="Hansen M."/>
            <person name="Howarth C."/>
            <person name="Imamovic A."/>
            <person name="Ireland A."/>
            <person name="Larimer J."/>
            <person name="McCowan C."/>
            <person name="Murphy C."/>
            <person name="Pearson M."/>
            <person name="Poon T.W."/>
            <person name="Priest M."/>
            <person name="Roberts A."/>
            <person name="Saif S."/>
            <person name="Shea T."/>
            <person name="Sisk P."/>
            <person name="Sykes S."/>
            <person name="Wortman J."/>
            <person name="Nusbaum C."/>
            <person name="Birren B."/>
        </authorList>
    </citation>
    <scope>NUCLEOTIDE SEQUENCE [LARGE SCALE GENOMIC DNA]</scope>
    <source>
        <strain evidence="3">ACHKN1017</strain>
    </source>
</reference>
<evidence type="ECO:0000256" key="1">
    <source>
        <dbReference type="SAM" id="MobiDB-lite"/>
    </source>
</evidence>
<feature type="compositionally biased region" description="Basic and acidic residues" evidence="1">
    <location>
        <begin position="1127"/>
        <end position="1137"/>
    </location>
</feature>
<feature type="region of interest" description="Disordered" evidence="1">
    <location>
        <begin position="540"/>
        <end position="733"/>
    </location>
</feature>
<feature type="compositionally biased region" description="Low complexity" evidence="1">
    <location>
        <begin position="688"/>
        <end position="702"/>
    </location>
</feature>
<feature type="compositionally biased region" description="Acidic residues" evidence="1">
    <location>
        <begin position="900"/>
        <end position="912"/>
    </location>
</feature>
<feature type="compositionally biased region" description="Polar residues" evidence="1">
    <location>
        <begin position="570"/>
        <end position="600"/>
    </location>
</feature>
<sequence length="1137" mass="122789">MQNSTSLAANICKDFAARTDVIVEEEQQHQQQGCERVQDQSGNRTDTSTGSDCVAGSERRPVGNYQRRRPPPYNNSRTSWGGGASAGSNHGRGNYHRNGYYGNGGGYYGTGKRSHYDNYTRRQQSVASTNRTTSGDGGGETGRTTINDDEYTRITTPRQDVLFKKGYLSRPKPSVATASTSNTGSSSIAATTSEGSDGGNGGSNSISTTESITSEYGGSYAADGSQLFDYSIPCIPCGYFTETGVLVMNGFAVDNNGFSYFNGGQTYIYPPNFSNCQQSPTTTGTAGDQTTDSMLYANDNAIDETHANESTELDASKPNHSPPGDPVSATEYEPAAVAVTSGSAYTESADAGGDGQFYTNGALTAMEQQVPLCVEVVPEQVIPNGEQQTGEVSGDAAATVCDTQDVQDYSENGFFPYTNGYDFAQFYNSLCYPNWFMDQCRVYDDAGLPLYCGGEYAMTNEEVYGHQPSFKKRKKRFRTFEEVLPVGGKSTSNKANRKKDLIESTLAFAAQNIDLTRPKATAPVSHDSDLCWTTIDRNGRKKRVASEPEQEPITAKGAENESAADESTKEQQTNGSETLQTVAATQVNDTPTVECSTLSDGNGKKEQQTKSKKKTHKHKRQQLRKSVSNFNKQPLEGFQLIEPEFSSSAAGHRRGRSGDKAGRVETATRKANSEDTHNVKDSNKKLPSTLSSQESTTSSDGSCHAGEEQTKNDMYCDKESNGGPAEVSPTEERVEMEVVEVVAQKVIPPLSLAVTVDENTNLNKTETEKLHQQSSSVDNEEPEDMEREPEAESIVQVVEESRNGSIPAEQVMEETLIQVEQETVQVTPESPELNPILTNNVIDEDIVSNGHDESTVVLSPPAKEQLLMDVQLTIDTQVLSSAAKQLTTNSISIPKLPTLEEGEAEEQVDGADDGIGSEGDDTRPKRGSVSGAGYTESIDSGLQSPAPCGGVASPEASSMVSSIESQPASVDAGQSALTQVVGTWLLRKLEVHEPEEVFVLPSNPLLIQRLERFHQLQRRERRERLRGAITSESEGEEEEYDLDGEDTDSDYMSDGQGRLERTPSDDVNSSNPGSPLNTIQQDTDMNAPKAFLDDAQAGTLAASARSELDGRKQQAPAVHSSGGSAHRAGDSKRCSIM</sequence>
<feature type="region of interest" description="Disordered" evidence="1">
    <location>
        <begin position="122"/>
        <end position="210"/>
    </location>
</feature>
<feature type="compositionally biased region" description="Low complexity" evidence="1">
    <location>
        <begin position="174"/>
        <end position="195"/>
    </location>
</feature>
<feature type="compositionally biased region" description="Basic and acidic residues" evidence="1">
    <location>
        <begin position="705"/>
        <end position="720"/>
    </location>
</feature>
<evidence type="ECO:0000313" key="3">
    <source>
        <dbReference type="Proteomes" id="UP000075881"/>
    </source>
</evidence>
<feature type="compositionally biased region" description="Basic and acidic residues" evidence="1">
    <location>
        <begin position="656"/>
        <end position="684"/>
    </location>
</feature>
<dbReference type="VEuPathDB" id="VectorBase:ACHR002712"/>
<feature type="region of interest" description="Disordered" evidence="1">
    <location>
        <begin position="309"/>
        <end position="329"/>
    </location>
</feature>
<feature type="compositionally biased region" description="Polar residues" evidence="1">
    <location>
        <begin position="1065"/>
        <end position="1084"/>
    </location>
</feature>
<evidence type="ECO:0000313" key="2">
    <source>
        <dbReference type="EnsemblMetazoa" id="ACHR002712-PA"/>
    </source>
</evidence>
<dbReference type="AlphaFoldDB" id="A0A182JW30"/>
<feature type="compositionally biased region" description="Acidic residues" evidence="1">
    <location>
        <begin position="1033"/>
        <end position="1051"/>
    </location>
</feature>
<feature type="compositionally biased region" description="Acidic residues" evidence="1">
    <location>
        <begin position="778"/>
        <end position="790"/>
    </location>
</feature>
<feature type="region of interest" description="Disordered" evidence="1">
    <location>
        <begin position="765"/>
        <end position="790"/>
    </location>
</feature>
<proteinExistence type="predicted"/>
<dbReference type="EnsemblMetazoa" id="ACHR002712-RA">
    <property type="protein sequence ID" value="ACHR002712-PA"/>
    <property type="gene ID" value="ACHR002712"/>
</dbReference>
<dbReference type="Proteomes" id="UP000075881">
    <property type="component" value="Unassembled WGS sequence"/>
</dbReference>
<feature type="compositionally biased region" description="Basic residues" evidence="1">
    <location>
        <begin position="610"/>
        <end position="623"/>
    </location>
</feature>
<name>A0A182JW30_9DIPT</name>
<feature type="compositionally biased region" description="Polar residues" evidence="1">
    <location>
        <begin position="39"/>
        <end position="51"/>
    </location>
</feature>
<accession>A0A182JW30</accession>
<feature type="compositionally biased region" description="Polar residues" evidence="1">
    <location>
        <begin position="955"/>
        <end position="965"/>
    </location>
</feature>
<feature type="region of interest" description="Disordered" evidence="1">
    <location>
        <begin position="896"/>
        <end position="965"/>
    </location>
</feature>
<reference evidence="2" key="2">
    <citation type="submission" date="2020-05" db="UniProtKB">
        <authorList>
            <consortium name="EnsemblMetazoa"/>
        </authorList>
    </citation>
    <scope>IDENTIFICATION</scope>
    <source>
        <strain evidence="2">ACHKN1017</strain>
    </source>
</reference>
<organism evidence="2 3">
    <name type="scientific">Anopheles christyi</name>
    <dbReference type="NCBI Taxonomy" id="43041"/>
    <lineage>
        <taxon>Eukaryota</taxon>
        <taxon>Metazoa</taxon>
        <taxon>Ecdysozoa</taxon>
        <taxon>Arthropoda</taxon>
        <taxon>Hexapoda</taxon>
        <taxon>Insecta</taxon>
        <taxon>Pterygota</taxon>
        <taxon>Neoptera</taxon>
        <taxon>Endopterygota</taxon>
        <taxon>Diptera</taxon>
        <taxon>Nematocera</taxon>
        <taxon>Culicoidea</taxon>
        <taxon>Culicidae</taxon>
        <taxon>Anophelinae</taxon>
        <taxon>Anopheles</taxon>
    </lineage>
</organism>
<feature type="compositionally biased region" description="Polar residues" evidence="1">
    <location>
        <begin position="122"/>
        <end position="134"/>
    </location>
</feature>
<protein>
    <submittedName>
        <fullName evidence="2">Uncharacterized protein</fullName>
    </submittedName>
</protein>
<keyword evidence="3" id="KW-1185">Reference proteome</keyword>
<feature type="region of interest" description="Disordered" evidence="1">
    <location>
        <begin position="1027"/>
        <end position="1137"/>
    </location>
</feature>